<accession>A0ACC2BXS7</accession>
<proteinExistence type="predicted"/>
<comment type="caution">
    <text evidence="1">The sequence shown here is derived from an EMBL/GenBank/DDBJ whole genome shotgun (WGS) entry which is preliminary data.</text>
</comment>
<name>A0ACC2BXS7_DIPCM</name>
<dbReference type="EMBL" id="CM055104">
    <property type="protein sequence ID" value="KAJ7534428.1"/>
    <property type="molecule type" value="Genomic_DNA"/>
</dbReference>
<evidence type="ECO:0000313" key="2">
    <source>
        <dbReference type="Proteomes" id="UP001162992"/>
    </source>
</evidence>
<keyword evidence="2" id="KW-1185">Reference proteome</keyword>
<sequence length="352" mass="40420">MLLMMELLDHKARERAGGMPLMPGVPVPAILQCEVAIEVCTWSTTLKLPSTCMWLLVCFTISTAMRSHTTRPAVLTAVFEYWIAKREHWQKPILRRLQPPPPVNDTNPFNVFRPREKVHRPHTRRMQRRENDAQSFEKLRQVHRNLEQAKALVSTVQKREEKKRELVECETHLQRLHMNYKMAEEDGIPLMNSAGLSPLLYKFPVSKWEEIPAPLNRPSYLSDQPTGQMILTSSFQFYSSMADGGTIVDRMDQLRRKRKRRRLPPPRGRLSKRIAAIESLEPVMLFAKPVDPAKLAAVGIVPPLVDIPVSNCATRVPYQFHGRFGRGGRIVLDRWNPLMQTPLSSTPAFPLQ</sequence>
<protein>
    <submittedName>
        <fullName evidence="1">Uncharacterized protein</fullName>
    </submittedName>
</protein>
<evidence type="ECO:0000313" key="1">
    <source>
        <dbReference type="EMBL" id="KAJ7534428.1"/>
    </source>
</evidence>
<reference evidence="2" key="1">
    <citation type="journal article" date="2024" name="Proc. Natl. Acad. Sci. U.S.A.">
        <title>Extraordinary preservation of gene collinearity over three hundred million years revealed in homosporous lycophytes.</title>
        <authorList>
            <person name="Li C."/>
            <person name="Wickell D."/>
            <person name="Kuo L.Y."/>
            <person name="Chen X."/>
            <person name="Nie B."/>
            <person name="Liao X."/>
            <person name="Peng D."/>
            <person name="Ji J."/>
            <person name="Jenkins J."/>
            <person name="Williams M."/>
            <person name="Shu S."/>
            <person name="Plott C."/>
            <person name="Barry K."/>
            <person name="Rajasekar S."/>
            <person name="Grimwood J."/>
            <person name="Han X."/>
            <person name="Sun S."/>
            <person name="Hou Z."/>
            <person name="He W."/>
            <person name="Dai G."/>
            <person name="Sun C."/>
            <person name="Schmutz J."/>
            <person name="Leebens-Mack J.H."/>
            <person name="Li F.W."/>
            <person name="Wang L."/>
        </authorList>
    </citation>
    <scope>NUCLEOTIDE SEQUENCE [LARGE SCALE GENOMIC DNA]</scope>
    <source>
        <strain evidence="2">cv. PW_Plant_1</strain>
    </source>
</reference>
<organism evidence="1 2">
    <name type="scientific">Diphasiastrum complanatum</name>
    <name type="common">Issler's clubmoss</name>
    <name type="synonym">Lycopodium complanatum</name>
    <dbReference type="NCBI Taxonomy" id="34168"/>
    <lineage>
        <taxon>Eukaryota</taxon>
        <taxon>Viridiplantae</taxon>
        <taxon>Streptophyta</taxon>
        <taxon>Embryophyta</taxon>
        <taxon>Tracheophyta</taxon>
        <taxon>Lycopodiopsida</taxon>
        <taxon>Lycopodiales</taxon>
        <taxon>Lycopodiaceae</taxon>
        <taxon>Lycopodioideae</taxon>
        <taxon>Diphasiastrum</taxon>
    </lineage>
</organism>
<dbReference type="Proteomes" id="UP001162992">
    <property type="component" value="Chromosome 13"/>
</dbReference>
<gene>
    <name evidence="1" type="ORF">O6H91_13G094000</name>
</gene>